<accession>A0AAD1X713</accession>
<evidence type="ECO:0000256" key="1">
    <source>
        <dbReference type="SAM" id="MobiDB-lite"/>
    </source>
</evidence>
<feature type="region of interest" description="Disordered" evidence="1">
    <location>
        <begin position="248"/>
        <end position="268"/>
    </location>
</feature>
<gene>
    <name evidence="2" type="ORF">ECRASSUSDP1_LOCUS4539</name>
</gene>
<feature type="region of interest" description="Disordered" evidence="1">
    <location>
        <begin position="384"/>
        <end position="404"/>
    </location>
</feature>
<dbReference type="Proteomes" id="UP001295684">
    <property type="component" value="Unassembled WGS sequence"/>
</dbReference>
<proteinExistence type="predicted"/>
<feature type="compositionally biased region" description="Basic residues" evidence="1">
    <location>
        <begin position="305"/>
        <end position="322"/>
    </location>
</feature>
<evidence type="ECO:0000313" key="3">
    <source>
        <dbReference type="Proteomes" id="UP001295684"/>
    </source>
</evidence>
<protein>
    <submittedName>
        <fullName evidence="2">Uncharacterized protein</fullName>
    </submittedName>
</protein>
<feature type="region of interest" description="Disordered" evidence="1">
    <location>
        <begin position="305"/>
        <end position="338"/>
    </location>
</feature>
<dbReference type="AlphaFoldDB" id="A0AAD1X713"/>
<organism evidence="2 3">
    <name type="scientific">Euplotes crassus</name>
    <dbReference type="NCBI Taxonomy" id="5936"/>
    <lineage>
        <taxon>Eukaryota</taxon>
        <taxon>Sar</taxon>
        <taxon>Alveolata</taxon>
        <taxon>Ciliophora</taxon>
        <taxon>Intramacronucleata</taxon>
        <taxon>Spirotrichea</taxon>
        <taxon>Hypotrichia</taxon>
        <taxon>Euplotida</taxon>
        <taxon>Euplotidae</taxon>
        <taxon>Moneuplotes</taxon>
    </lineage>
</organism>
<reference evidence="2" key="1">
    <citation type="submission" date="2023-07" db="EMBL/GenBank/DDBJ databases">
        <authorList>
            <consortium name="AG Swart"/>
            <person name="Singh M."/>
            <person name="Singh A."/>
            <person name="Seah K."/>
            <person name="Emmerich C."/>
        </authorList>
    </citation>
    <scope>NUCLEOTIDE SEQUENCE</scope>
    <source>
        <strain evidence="2">DP1</strain>
    </source>
</reference>
<name>A0AAD1X713_EUPCR</name>
<dbReference type="EMBL" id="CAMPGE010004363">
    <property type="protein sequence ID" value="CAI2363209.1"/>
    <property type="molecule type" value="Genomic_DNA"/>
</dbReference>
<sequence length="535" mass="62595">MDDMDSFIDRNKHFQDYGDDCDNRGFIMDSIFDTSRDKSYEKLEKATKYLRNLSFDANEKNSLIQQIEDAEISYQLFHRKLDTEEQEKNSKLTRRRQKPVVVHPENFNKIDPYEKNIIDKIKHKKPIFLKDIKMDYSIYYNYKQRKLFDKKALLAKKKLFQAAEEIRRNMTRNRYRSKCQKFDKKEMSLTMSSSFDRKYKSNQISPDSSIFEQKEHGLPKELFMGKSNFKIPCSIKVDQNQASTMVSLRRKNSSPESRNLNFQKSPSKIAKEEAKKLADSKDSLLKSELPPALKSGTLISSKQKVRVNTKQAPRKSKKRRFMKTFAESPRKSAMKSTVSTSFLNMKREGVKTLNVNQNSNGLPRRGALVTIREPKMGSSSKAIHTLNSNKAHQDSNENTRKSSKKRLASYFQSRRYKTQKLRHKFYSISKACDDATLKGREDMRELLFERFKHKIQDQEFKKTLSLMESLDFATTNSLSIMYDYMKGDIDESIQNQLCIMEDYNSGKGDPSRVVARIERATKKKKDIVKKKTGRF</sequence>
<comment type="caution">
    <text evidence="2">The sequence shown here is derived from an EMBL/GenBank/DDBJ whole genome shotgun (WGS) entry which is preliminary data.</text>
</comment>
<keyword evidence="3" id="KW-1185">Reference proteome</keyword>
<feature type="compositionally biased region" description="Basic and acidic residues" evidence="1">
    <location>
        <begin position="391"/>
        <end position="400"/>
    </location>
</feature>
<feature type="compositionally biased region" description="Polar residues" evidence="1">
    <location>
        <begin position="254"/>
        <end position="266"/>
    </location>
</feature>
<evidence type="ECO:0000313" key="2">
    <source>
        <dbReference type="EMBL" id="CAI2363209.1"/>
    </source>
</evidence>